<dbReference type="AlphaFoldDB" id="A0A4U0XME9"/>
<dbReference type="PANTHER" id="PTHR42085:SF1">
    <property type="entry name" value="F-BOX DOMAIN-CONTAINING PROTEIN"/>
    <property type="match status" value="1"/>
</dbReference>
<reference evidence="1 2" key="1">
    <citation type="submission" date="2017-03" db="EMBL/GenBank/DDBJ databases">
        <title>Genomes of endolithic fungi from Antarctica.</title>
        <authorList>
            <person name="Coleine C."/>
            <person name="Masonjones S."/>
            <person name="Stajich J.E."/>
        </authorList>
    </citation>
    <scope>NUCLEOTIDE SEQUENCE [LARGE SCALE GENOMIC DNA]</scope>
    <source>
        <strain evidence="1 2">CCFEE 5184</strain>
    </source>
</reference>
<evidence type="ECO:0008006" key="3">
    <source>
        <dbReference type="Google" id="ProtNLM"/>
    </source>
</evidence>
<organism evidence="1 2">
    <name type="scientific">Friedmanniomyces simplex</name>
    <dbReference type="NCBI Taxonomy" id="329884"/>
    <lineage>
        <taxon>Eukaryota</taxon>
        <taxon>Fungi</taxon>
        <taxon>Dikarya</taxon>
        <taxon>Ascomycota</taxon>
        <taxon>Pezizomycotina</taxon>
        <taxon>Dothideomycetes</taxon>
        <taxon>Dothideomycetidae</taxon>
        <taxon>Mycosphaerellales</taxon>
        <taxon>Teratosphaeriaceae</taxon>
        <taxon>Friedmanniomyces</taxon>
    </lineage>
</organism>
<dbReference type="OrthoDB" id="3932237at2759"/>
<dbReference type="EMBL" id="NAJQ01000111">
    <property type="protein sequence ID" value="TKA78504.1"/>
    <property type="molecule type" value="Genomic_DNA"/>
</dbReference>
<protein>
    <recommendedName>
        <fullName evidence="3">F-box domain-containing protein</fullName>
    </recommendedName>
</protein>
<gene>
    <name evidence="1" type="ORF">B0A55_01978</name>
</gene>
<name>A0A4U0XME9_9PEZI</name>
<dbReference type="Proteomes" id="UP000309340">
    <property type="component" value="Unassembled WGS sequence"/>
</dbReference>
<proteinExistence type="predicted"/>
<dbReference type="InterPro" id="IPR038883">
    <property type="entry name" value="AN11006-like"/>
</dbReference>
<dbReference type="PANTHER" id="PTHR42085">
    <property type="entry name" value="F-BOX DOMAIN-CONTAINING PROTEIN"/>
    <property type="match status" value="1"/>
</dbReference>
<keyword evidence="2" id="KW-1185">Reference proteome</keyword>
<evidence type="ECO:0000313" key="2">
    <source>
        <dbReference type="Proteomes" id="UP000309340"/>
    </source>
</evidence>
<evidence type="ECO:0000313" key="1">
    <source>
        <dbReference type="EMBL" id="TKA78504.1"/>
    </source>
</evidence>
<sequence length="198" mass="22105">MSAQAPPPKALPSDIPEQQQSLLLNLPVELQLNIYELALISPDSLLLNCPCDSWYHRNYDAWDNDKEAWASGTKHAPSQPGLTQTCAFVRKLTLPIFYQENRFLAHYCHSADISMATGWLNAIGPINRALLRHLWLFDENPRQDVYCPEDIEGAKETLTQRFAAVMGPPVIEGDVQHHVTFPEQIGAADDGAMLAIEA</sequence>
<comment type="caution">
    <text evidence="1">The sequence shown here is derived from an EMBL/GenBank/DDBJ whole genome shotgun (WGS) entry which is preliminary data.</text>
</comment>
<accession>A0A4U0XME9</accession>
<dbReference type="STRING" id="329884.A0A4U0XME9"/>